<sequence>MDLSFIDPYSDARPDNAKVVHIHLDLFVDFNETVLRGKVILFIEMTPGYDQIILDFYQLNEDKDKISVTDYLTSVNLEYAITKNVDSFGSKFTIQLLLKYKRDVNEYKYKYRLDTYYFHYNYKIQIECETCKGSSALYWLRSDQTSDGTYPMLITNNKISVPKDFNFVTICGVICNQIINVGDQCKHIFFEMILMPSYTMIIMIASLEDTQYAPYDNVTLWAENKFIEQSKIMLVNIIQMLTIFKAYLTGKLYQKMEQSALRETKRY</sequence>
<dbReference type="PANTHER" id="PTHR45726:SF3">
    <property type="entry name" value="LEUKOTRIENE A-4 HYDROLASE"/>
    <property type="match status" value="1"/>
</dbReference>
<dbReference type="InterPro" id="IPR034015">
    <property type="entry name" value="M1_LTA4H"/>
</dbReference>
<keyword evidence="1" id="KW-0378">Hydrolase</keyword>
<proteinExistence type="predicted"/>
<dbReference type="GO" id="GO:0005829">
    <property type="term" value="C:cytosol"/>
    <property type="evidence" value="ECO:0007669"/>
    <property type="project" value="TreeGrafter"/>
</dbReference>
<keyword evidence="2" id="KW-1185">Reference proteome</keyword>
<dbReference type="Gene3D" id="2.60.40.1730">
    <property type="entry name" value="tricorn interacting facor f3 domain"/>
    <property type="match status" value="1"/>
</dbReference>
<accession>A0A151XFV8</accession>
<gene>
    <name evidence="1" type="ORF">ALC60_01718</name>
</gene>
<dbReference type="InterPro" id="IPR042097">
    <property type="entry name" value="Aminopeptidase_N-like_N_sf"/>
</dbReference>
<dbReference type="EMBL" id="KQ982180">
    <property type="protein sequence ID" value="KYQ59263.1"/>
    <property type="molecule type" value="Genomic_DNA"/>
</dbReference>
<organism evidence="1 2">
    <name type="scientific">Mycetomoellerius zeteki</name>
    <dbReference type="NCBI Taxonomy" id="64791"/>
    <lineage>
        <taxon>Eukaryota</taxon>
        <taxon>Metazoa</taxon>
        <taxon>Ecdysozoa</taxon>
        <taxon>Arthropoda</taxon>
        <taxon>Hexapoda</taxon>
        <taxon>Insecta</taxon>
        <taxon>Pterygota</taxon>
        <taxon>Neoptera</taxon>
        <taxon>Endopterygota</taxon>
        <taxon>Hymenoptera</taxon>
        <taxon>Apocrita</taxon>
        <taxon>Aculeata</taxon>
        <taxon>Formicoidea</taxon>
        <taxon>Formicidae</taxon>
        <taxon>Myrmicinae</taxon>
        <taxon>Mycetomoellerius</taxon>
    </lineage>
</organism>
<dbReference type="SUPFAM" id="SSF63737">
    <property type="entry name" value="Leukotriene A4 hydrolase N-terminal domain"/>
    <property type="match status" value="1"/>
</dbReference>
<name>A0A151XFV8_9HYME</name>
<dbReference type="Proteomes" id="UP000075809">
    <property type="component" value="Unassembled WGS sequence"/>
</dbReference>
<dbReference type="STRING" id="64791.A0A151XFV8"/>
<dbReference type="AlphaFoldDB" id="A0A151XFV8"/>
<dbReference type="PANTHER" id="PTHR45726">
    <property type="entry name" value="LEUKOTRIENE A-4 HYDROLASE"/>
    <property type="match status" value="1"/>
</dbReference>
<dbReference type="GO" id="GO:0016787">
    <property type="term" value="F:hydrolase activity"/>
    <property type="evidence" value="ECO:0007669"/>
    <property type="project" value="UniProtKB-KW"/>
</dbReference>
<reference evidence="1 2" key="1">
    <citation type="submission" date="2015-09" db="EMBL/GenBank/DDBJ databases">
        <title>Trachymyrmex zeteki WGS genome.</title>
        <authorList>
            <person name="Nygaard S."/>
            <person name="Hu H."/>
            <person name="Boomsma J."/>
            <person name="Zhang G."/>
        </authorList>
    </citation>
    <scope>NUCLEOTIDE SEQUENCE [LARGE SCALE GENOMIC DNA]</scope>
    <source>
        <strain evidence="1">Tzet28-1</strain>
        <tissue evidence="1">Whole body</tissue>
    </source>
</reference>
<evidence type="ECO:0000313" key="1">
    <source>
        <dbReference type="EMBL" id="KYQ59263.1"/>
    </source>
</evidence>
<protein>
    <submittedName>
        <fullName evidence="1">Leukotriene A-4 hydrolase</fullName>
    </submittedName>
</protein>
<evidence type="ECO:0000313" key="2">
    <source>
        <dbReference type="Proteomes" id="UP000075809"/>
    </source>
</evidence>